<dbReference type="Pfam" id="PF00903">
    <property type="entry name" value="Glyoxalase"/>
    <property type="match status" value="1"/>
</dbReference>
<proteinExistence type="predicted"/>
<dbReference type="EMBL" id="BBIO01000012">
    <property type="protein sequence ID" value="GAK45846.1"/>
    <property type="molecule type" value="Genomic_DNA"/>
</dbReference>
<dbReference type="STRING" id="1333998.M2A_2345"/>
<evidence type="ECO:0000313" key="3">
    <source>
        <dbReference type="Proteomes" id="UP000028702"/>
    </source>
</evidence>
<accession>A0A081BCS8</accession>
<name>A0A081BCS8_9HYPH</name>
<dbReference type="RefSeq" id="WP_045447600.1">
    <property type="nucleotide sequence ID" value="NZ_BBIO01000012.1"/>
</dbReference>
<keyword evidence="3" id="KW-1185">Reference proteome</keyword>
<sequence>MTGQQTITAYLIADKAADAIDFYIKAFGAKETGARIAGPDGKIGHAELTIGGDSFYLADEFPDMGARSPKSLGGSPVMFTLQVADVDSAMKQAADAGAEVTRAAEDQFYGERSGHVLDPFGYRWALSQHIEDVPPDELKRRAAALYGET</sequence>
<dbReference type="AlphaFoldDB" id="A0A081BCS8"/>
<dbReference type="InterPro" id="IPR029068">
    <property type="entry name" value="Glyas_Bleomycin-R_OHBP_Dase"/>
</dbReference>
<organism evidence="2 3">
    <name type="scientific">Tepidicaulis marinus</name>
    <dbReference type="NCBI Taxonomy" id="1333998"/>
    <lineage>
        <taxon>Bacteria</taxon>
        <taxon>Pseudomonadati</taxon>
        <taxon>Pseudomonadota</taxon>
        <taxon>Alphaproteobacteria</taxon>
        <taxon>Hyphomicrobiales</taxon>
        <taxon>Parvibaculaceae</taxon>
        <taxon>Tepidicaulis</taxon>
    </lineage>
</organism>
<feature type="domain" description="VOC" evidence="1">
    <location>
        <begin position="3"/>
        <end position="129"/>
    </location>
</feature>
<dbReference type="PANTHER" id="PTHR34109:SF1">
    <property type="entry name" value="VOC DOMAIN-CONTAINING PROTEIN"/>
    <property type="match status" value="1"/>
</dbReference>
<reference evidence="2 3" key="1">
    <citation type="submission" date="2014-07" db="EMBL/GenBank/DDBJ databases">
        <title>Tepidicaulis marinum gen. nov., sp. nov., a novel marine bacterium denitrifying nitrate to nitrous oxide strictly under microaerobic conditions.</title>
        <authorList>
            <person name="Takeuchi M."/>
            <person name="Yamagishi T."/>
            <person name="Kamagata Y."/>
            <person name="Oshima K."/>
            <person name="Hattori M."/>
            <person name="Katayama T."/>
            <person name="Hanada S."/>
            <person name="Tamaki H."/>
            <person name="Marumo K."/>
            <person name="Maeda H."/>
            <person name="Nedachi M."/>
            <person name="Iwasaki W."/>
            <person name="Suwa Y."/>
            <person name="Sakata S."/>
        </authorList>
    </citation>
    <scope>NUCLEOTIDE SEQUENCE [LARGE SCALE GENOMIC DNA]</scope>
    <source>
        <strain evidence="2 3">MA2</strain>
    </source>
</reference>
<dbReference type="eggNOG" id="COG2764">
    <property type="taxonomic scope" value="Bacteria"/>
</dbReference>
<dbReference type="Proteomes" id="UP000028702">
    <property type="component" value="Unassembled WGS sequence"/>
</dbReference>
<dbReference type="PROSITE" id="PS51819">
    <property type="entry name" value="VOC"/>
    <property type="match status" value="1"/>
</dbReference>
<dbReference type="PANTHER" id="PTHR34109">
    <property type="entry name" value="BNAUNNG04460D PROTEIN-RELATED"/>
    <property type="match status" value="1"/>
</dbReference>
<evidence type="ECO:0000313" key="2">
    <source>
        <dbReference type="EMBL" id="GAK45846.1"/>
    </source>
</evidence>
<dbReference type="InterPro" id="IPR037523">
    <property type="entry name" value="VOC_core"/>
</dbReference>
<dbReference type="InterPro" id="IPR004360">
    <property type="entry name" value="Glyas_Fos-R_dOase_dom"/>
</dbReference>
<gene>
    <name evidence="2" type="ORF">M2A_2345</name>
</gene>
<dbReference type="CDD" id="cd07246">
    <property type="entry name" value="VOC_like"/>
    <property type="match status" value="1"/>
</dbReference>
<comment type="caution">
    <text evidence="2">The sequence shown here is derived from an EMBL/GenBank/DDBJ whole genome shotgun (WGS) entry which is preliminary data.</text>
</comment>
<protein>
    <submittedName>
        <fullName evidence="2">PhnB</fullName>
    </submittedName>
</protein>
<evidence type="ECO:0000259" key="1">
    <source>
        <dbReference type="PROSITE" id="PS51819"/>
    </source>
</evidence>
<dbReference type="SUPFAM" id="SSF54593">
    <property type="entry name" value="Glyoxalase/Bleomycin resistance protein/Dihydroxybiphenyl dioxygenase"/>
    <property type="match status" value="1"/>
</dbReference>
<dbReference type="Gene3D" id="3.10.180.10">
    <property type="entry name" value="2,3-Dihydroxybiphenyl 1,2-Dioxygenase, domain 1"/>
    <property type="match status" value="1"/>
</dbReference>